<dbReference type="GO" id="GO:0005886">
    <property type="term" value="C:plasma membrane"/>
    <property type="evidence" value="ECO:0007669"/>
    <property type="project" value="UniProtKB-SubCell"/>
</dbReference>
<reference evidence="4" key="1">
    <citation type="submission" date="2022-06" db="EMBL/GenBank/DDBJ databases">
        <title>PHB producers.</title>
        <authorList>
            <person name="Besaury L."/>
        </authorList>
    </citation>
    <scope>NUCLEOTIDE SEQUENCE</scope>
    <source>
        <strain evidence="4 5">SEWS6</strain>
    </source>
</reference>
<keyword evidence="1" id="KW-0769">Symport</keyword>
<feature type="transmembrane region" description="Helical" evidence="1">
    <location>
        <begin position="96"/>
        <end position="118"/>
    </location>
</feature>
<keyword evidence="1" id="KW-1003">Cell membrane</keyword>
<evidence type="ECO:0000313" key="6">
    <source>
        <dbReference type="Proteomes" id="UP001242288"/>
    </source>
</evidence>
<keyword evidence="1" id="KW-0739">Sodium transport</keyword>
<feature type="transmembrane region" description="Helical" evidence="1">
    <location>
        <begin position="6"/>
        <end position="26"/>
    </location>
</feature>
<dbReference type="InterPro" id="IPR004445">
    <property type="entry name" value="GltS"/>
</dbReference>
<comment type="subcellular location">
    <subcellularLocation>
        <location evidence="1">Cell inner membrane</location>
        <topology evidence="1">Multi-pass membrane protein</topology>
    </subcellularLocation>
</comment>
<dbReference type="PANTHER" id="PTHR36178">
    <property type="entry name" value="SLR0625 PROTEIN"/>
    <property type="match status" value="1"/>
</dbReference>
<keyword evidence="1" id="KW-0472">Membrane</keyword>
<feature type="transmembrane region" description="Helical" evidence="1">
    <location>
        <begin position="254"/>
        <end position="275"/>
    </location>
</feature>
<feature type="transmembrane region" description="Helical" evidence="1">
    <location>
        <begin position="308"/>
        <end position="331"/>
    </location>
</feature>
<dbReference type="Proteomes" id="UP001242288">
    <property type="component" value="Unassembled WGS sequence"/>
</dbReference>
<dbReference type="GO" id="GO:0015813">
    <property type="term" value="P:L-glutamate transmembrane transport"/>
    <property type="evidence" value="ECO:0007669"/>
    <property type="project" value="UniProtKB-UniRule"/>
</dbReference>
<keyword evidence="1" id="KW-0997">Cell inner membrane</keyword>
<accession>A0AAP5BAQ8</accession>
<comment type="function">
    <text evidence="1">Catalyzes the sodium-dependent transport of glutamate.</text>
</comment>
<dbReference type="NCBIfam" id="TIGR00210">
    <property type="entry name" value="gltS"/>
    <property type="match status" value="1"/>
</dbReference>
<evidence type="ECO:0000256" key="2">
    <source>
        <dbReference type="NCBIfam" id="TIGR00210"/>
    </source>
</evidence>
<evidence type="ECO:0000313" key="3">
    <source>
        <dbReference type="EMBL" id="MCX4144802.1"/>
    </source>
</evidence>
<dbReference type="EMBL" id="JAMXWF010000003">
    <property type="protein sequence ID" value="MDQ6406634.1"/>
    <property type="molecule type" value="Genomic_DNA"/>
</dbReference>
<dbReference type="Proteomes" id="UP001209412">
    <property type="component" value="Unassembled WGS sequence"/>
</dbReference>
<evidence type="ECO:0000313" key="5">
    <source>
        <dbReference type="Proteomes" id="UP001209412"/>
    </source>
</evidence>
<dbReference type="AlphaFoldDB" id="A0AAP5BAQ8"/>
<comment type="caution">
    <text evidence="4">The sequence shown here is derived from an EMBL/GenBank/DDBJ whole genome shotgun (WGS) entry which is preliminary data.</text>
</comment>
<dbReference type="HAMAP" id="MF_02062">
    <property type="entry name" value="GltS"/>
    <property type="match status" value="1"/>
</dbReference>
<name>A0AAP5BAQ8_9BURK</name>
<protein>
    <recommendedName>
        <fullName evidence="1 2">Sodium/glutamate symporter</fullName>
    </recommendedName>
</protein>
<feature type="transmembrane region" description="Helical" evidence="1">
    <location>
        <begin position="225"/>
        <end position="248"/>
    </location>
</feature>
<keyword evidence="5" id="KW-1185">Reference proteome</keyword>
<dbReference type="EMBL" id="JAPKHW010000003">
    <property type="protein sequence ID" value="MCX4144802.1"/>
    <property type="molecule type" value="Genomic_DNA"/>
</dbReference>
<evidence type="ECO:0000313" key="4">
    <source>
        <dbReference type="EMBL" id="MDQ6406634.1"/>
    </source>
</evidence>
<evidence type="ECO:0000256" key="1">
    <source>
        <dbReference type="HAMAP-Rule" id="MF_02062"/>
    </source>
</evidence>
<feature type="transmembrane region" description="Helical" evidence="1">
    <location>
        <begin position="343"/>
        <end position="365"/>
    </location>
</feature>
<keyword evidence="1" id="KW-0029">Amino-acid transport</keyword>
<gene>
    <name evidence="1 4" type="primary">gltS</name>
    <name evidence="4" type="ORF">NIE36_05320</name>
    <name evidence="3" type="ORF">OSB80_05330</name>
</gene>
<feature type="transmembrane region" description="Helical" evidence="1">
    <location>
        <begin position="282"/>
        <end position="302"/>
    </location>
</feature>
<comment type="similarity">
    <text evidence="1">Belongs to the glutamate:Na(+) symporter (ESS) (TC 2.A.27) family.</text>
</comment>
<dbReference type="RefSeq" id="WP_266256903.1">
    <property type="nucleotide sequence ID" value="NZ_JAMXWF010000003.1"/>
</dbReference>
<sequence>MNVGIYGTLVTASLVLLLGNRLVGWIPLLRSYTIPEPVAGGLLVAIVLLILRTTSHIEVRFDTALQTPLMLAFFATIGLNANLASLKSGGPLLLRFLGLVIGLLILQNAVGIALTYVLGIDPLYGLLVGSITLSGGHGTGAAWSKVFAEHHGLQSATEAAIACATFGLVMGGILGGPVARVLMRQVARKDAARAENHAESHAKNSAEAPLAFEEPKAEQATTPAAFIETLALIAISLAAGDALSQVLAGTAIELPSFVCVLFVGVLLSNMLGLAGKPVIDHAVALLGNVSLALFLAMALMTLKLWDLASLALPVVSILVAQTVLMALYAIFVTFRVMGRNYDAVVLAAGHCGFGLGATPTAIANMQAVTARFGHSHLAFLVVPMVGAFFIDIANAIVIKGFMALPIFH</sequence>
<keyword evidence="1" id="KW-0915">Sodium</keyword>
<organism evidence="4 6">
    <name type="scientific">Paraburkholderia madseniana</name>
    <dbReference type="NCBI Taxonomy" id="2599607"/>
    <lineage>
        <taxon>Bacteria</taxon>
        <taxon>Pseudomonadati</taxon>
        <taxon>Pseudomonadota</taxon>
        <taxon>Betaproteobacteria</taxon>
        <taxon>Burkholderiales</taxon>
        <taxon>Burkholderiaceae</taxon>
        <taxon>Paraburkholderia</taxon>
    </lineage>
</organism>
<dbReference type="PANTHER" id="PTHR36178:SF1">
    <property type="entry name" value="SODIUM_GLUTAMATE SYMPORTER"/>
    <property type="match status" value="1"/>
</dbReference>
<feature type="transmembrane region" description="Helical" evidence="1">
    <location>
        <begin position="377"/>
        <end position="398"/>
    </location>
</feature>
<feature type="transmembrane region" description="Helical" evidence="1">
    <location>
        <begin position="159"/>
        <end position="183"/>
    </location>
</feature>
<feature type="transmembrane region" description="Helical" evidence="1">
    <location>
        <begin position="38"/>
        <end position="57"/>
    </location>
</feature>
<keyword evidence="1" id="KW-0813">Transport</keyword>
<keyword evidence="1" id="KW-1133">Transmembrane helix</keyword>
<proteinExistence type="inferred from homology"/>
<feature type="transmembrane region" description="Helical" evidence="1">
    <location>
        <begin position="63"/>
        <end position="84"/>
    </location>
</feature>
<dbReference type="GO" id="GO:0015501">
    <property type="term" value="F:glutamate:sodium symporter activity"/>
    <property type="evidence" value="ECO:0007669"/>
    <property type="project" value="UniProtKB-UniRule"/>
</dbReference>
<keyword evidence="1" id="KW-0406">Ion transport</keyword>
<keyword evidence="1" id="KW-0812">Transmembrane</keyword>
<dbReference type="Pfam" id="PF03616">
    <property type="entry name" value="Glt_symporter"/>
    <property type="match status" value="1"/>
</dbReference>